<keyword evidence="9" id="KW-1185">Reference proteome</keyword>
<dbReference type="Proteomes" id="UP000472275">
    <property type="component" value="Chromosome Z"/>
</dbReference>
<keyword evidence="4" id="KW-0687">Ribonucleoprotein</keyword>
<dbReference type="Gene3D" id="2.40.50.140">
    <property type="entry name" value="Nucleic acid-binding proteins"/>
    <property type="match status" value="1"/>
</dbReference>
<evidence type="ECO:0000256" key="5">
    <source>
        <dbReference type="ARBA" id="ARBA00035161"/>
    </source>
</evidence>
<dbReference type="PANTHER" id="PTHR11652">
    <property type="entry name" value="30S RIBOSOMAL PROTEIN S12 FAMILY MEMBER"/>
    <property type="match status" value="1"/>
</dbReference>
<evidence type="ECO:0000256" key="1">
    <source>
        <dbReference type="ARBA" id="ARBA00004427"/>
    </source>
</evidence>
<keyword evidence="3" id="KW-0689">Ribosomal protein</keyword>
<proteinExistence type="inferred from homology"/>
<evidence type="ECO:0000256" key="2">
    <source>
        <dbReference type="ARBA" id="ARBA00005657"/>
    </source>
</evidence>
<dbReference type="GO" id="GO:0005791">
    <property type="term" value="C:rough endoplasmic reticulum"/>
    <property type="evidence" value="ECO:0007669"/>
    <property type="project" value="UniProtKB-SubCell"/>
</dbReference>
<reference evidence="8" key="2">
    <citation type="submission" date="2025-09" db="UniProtKB">
        <authorList>
            <consortium name="Ensembl"/>
        </authorList>
    </citation>
    <scope>IDENTIFICATION</scope>
</reference>
<sequence length="115" mass="12553">MRKHRQHLTRTDRGLPHATKPLLGGRFAPLSNGPAEAKQPNSPIRQRVSVQLIQNGGRVAALAPNGGCLNFIEFCLLVLVGRVTLLATSMEFKAVKVASVSLLTLYKGKKERPRS</sequence>
<dbReference type="GO" id="GO:1990904">
    <property type="term" value="C:ribonucleoprotein complex"/>
    <property type="evidence" value="ECO:0007669"/>
    <property type="project" value="UniProtKB-KW"/>
</dbReference>
<evidence type="ECO:0000256" key="4">
    <source>
        <dbReference type="ARBA" id="ARBA00023274"/>
    </source>
</evidence>
<dbReference type="InterPro" id="IPR012340">
    <property type="entry name" value="NA-bd_OB-fold"/>
</dbReference>
<protein>
    <recommendedName>
        <fullName evidence="5">Small ribosomal subunit protein uS12</fullName>
    </recommendedName>
    <alternativeName>
        <fullName evidence="6">40S ribosomal protein S23</fullName>
    </alternativeName>
</protein>
<name>A0A663F6N3_AQUCH</name>
<evidence type="ECO:0000256" key="7">
    <source>
        <dbReference type="SAM" id="MobiDB-lite"/>
    </source>
</evidence>
<accession>A0A663F6N3</accession>
<dbReference type="InParanoid" id="A0A663F6N3"/>
<comment type="similarity">
    <text evidence="2">Belongs to the universal ribosomal protein uS12 family.</text>
</comment>
<dbReference type="GO" id="GO:0022626">
    <property type="term" value="C:cytosolic ribosome"/>
    <property type="evidence" value="ECO:0007669"/>
    <property type="project" value="UniProtKB-ARBA"/>
</dbReference>
<comment type="subcellular location">
    <subcellularLocation>
        <location evidence="1">Rough endoplasmic reticulum</location>
    </subcellularLocation>
</comment>
<dbReference type="InterPro" id="IPR006032">
    <property type="entry name" value="Ribosomal_uS12"/>
</dbReference>
<dbReference type="SUPFAM" id="SSF50249">
    <property type="entry name" value="Nucleic acid-binding proteins"/>
    <property type="match status" value="1"/>
</dbReference>
<evidence type="ECO:0000256" key="3">
    <source>
        <dbReference type="ARBA" id="ARBA00022980"/>
    </source>
</evidence>
<reference evidence="8" key="1">
    <citation type="submission" date="2025-08" db="UniProtKB">
        <authorList>
            <consortium name="Ensembl"/>
        </authorList>
    </citation>
    <scope>IDENTIFICATION</scope>
</reference>
<dbReference type="GO" id="GO:0003735">
    <property type="term" value="F:structural constituent of ribosome"/>
    <property type="evidence" value="ECO:0007669"/>
    <property type="project" value="InterPro"/>
</dbReference>
<feature type="region of interest" description="Disordered" evidence="7">
    <location>
        <begin position="1"/>
        <end position="44"/>
    </location>
</feature>
<evidence type="ECO:0000313" key="9">
    <source>
        <dbReference type="Proteomes" id="UP000472275"/>
    </source>
</evidence>
<dbReference type="GO" id="GO:0006412">
    <property type="term" value="P:translation"/>
    <property type="evidence" value="ECO:0007669"/>
    <property type="project" value="InterPro"/>
</dbReference>
<evidence type="ECO:0000313" key="8">
    <source>
        <dbReference type="Ensembl" id="ENSACCP00020020535.1"/>
    </source>
</evidence>
<dbReference type="Ensembl" id="ENSACCT00020021426.1">
    <property type="protein sequence ID" value="ENSACCP00020020535.1"/>
    <property type="gene ID" value="ENSACCG00020014125.1"/>
</dbReference>
<organism evidence="8 9">
    <name type="scientific">Aquila chrysaetos chrysaetos</name>
    <dbReference type="NCBI Taxonomy" id="223781"/>
    <lineage>
        <taxon>Eukaryota</taxon>
        <taxon>Metazoa</taxon>
        <taxon>Chordata</taxon>
        <taxon>Craniata</taxon>
        <taxon>Vertebrata</taxon>
        <taxon>Euteleostomi</taxon>
        <taxon>Archelosauria</taxon>
        <taxon>Archosauria</taxon>
        <taxon>Dinosauria</taxon>
        <taxon>Saurischia</taxon>
        <taxon>Theropoda</taxon>
        <taxon>Coelurosauria</taxon>
        <taxon>Aves</taxon>
        <taxon>Neognathae</taxon>
        <taxon>Neoaves</taxon>
        <taxon>Telluraves</taxon>
        <taxon>Accipitrimorphae</taxon>
        <taxon>Accipitriformes</taxon>
        <taxon>Accipitridae</taxon>
        <taxon>Accipitrinae</taxon>
        <taxon>Aquila</taxon>
    </lineage>
</organism>
<dbReference type="Pfam" id="PF00164">
    <property type="entry name" value="Ribosom_S12_S23"/>
    <property type="match status" value="1"/>
</dbReference>
<dbReference type="FunFam" id="2.40.50.140:FF:000007">
    <property type="entry name" value="40S ribosomal protein S23"/>
    <property type="match status" value="1"/>
</dbReference>
<evidence type="ECO:0000256" key="6">
    <source>
        <dbReference type="ARBA" id="ARBA00035463"/>
    </source>
</evidence>
<dbReference type="AlphaFoldDB" id="A0A663F6N3"/>